<organism evidence="11 12">
    <name type="scientific">Aedes albopictus</name>
    <name type="common">Asian tiger mosquito</name>
    <name type="synonym">Stegomyia albopicta</name>
    <dbReference type="NCBI Taxonomy" id="7160"/>
    <lineage>
        <taxon>Eukaryota</taxon>
        <taxon>Metazoa</taxon>
        <taxon>Ecdysozoa</taxon>
        <taxon>Arthropoda</taxon>
        <taxon>Hexapoda</taxon>
        <taxon>Insecta</taxon>
        <taxon>Pterygota</taxon>
        <taxon>Neoptera</taxon>
        <taxon>Endopterygota</taxon>
        <taxon>Diptera</taxon>
        <taxon>Nematocera</taxon>
        <taxon>Culicoidea</taxon>
        <taxon>Culicidae</taxon>
        <taxon>Culicinae</taxon>
        <taxon>Aedini</taxon>
        <taxon>Aedes</taxon>
        <taxon>Stegomyia</taxon>
    </lineage>
</organism>
<reference evidence="11" key="2">
    <citation type="submission" date="2025-05" db="UniProtKB">
        <authorList>
            <consortium name="EnsemblMetazoa"/>
        </authorList>
    </citation>
    <scope>IDENTIFICATION</scope>
    <source>
        <strain evidence="11">Foshan</strain>
    </source>
</reference>
<dbReference type="InterPro" id="IPR001965">
    <property type="entry name" value="Znf_PHD"/>
</dbReference>
<feature type="compositionally biased region" description="Polar residues" evidence="9">
    <location>
        <begin position="536"/>
        <end position="546"/>
    </location>
</feature>
<feature type="compositionally biased region" description="Polar residues" evidence="9">
    <location>
        <begin position="848"/>
        <end position="862"/>
    </location>
</feature>
<feature type="region of interest" description="Disordered" evidence="9">
    <location>
        <begin position="837"/>
        <end position="951"/>
    </location>
</feature>
<feature type="compositionally biased region" description="Polar residues" evidence="9">
    <location>
        <begin position="628"/>
        <end position="642"/>
    </location>
</feature>
<dbReference type="GeneID" id="109402643"/>
<dbReference type="PANTHER" id="PTHR46174">
    <property type="entry name" value="CXXC-TYPE ZINC FINGER PROTEIN 1"/>
    <property type="match status" value="1"/>
</dbReference>
<evidence type="ECO:0000313" key="11">
    <source>
        <dbReference type="EnsemblMetazoa" id="AALFPA23_012928.P18645"/>
    </source>
</evidence>
<dbReference type="InterPro" id="IPR019787">
    <property type="entry name" value="Znf_PHD-finger"/>
</dbReference>
<dbReference type="EnsemblMetazoa" id="AALFPA23_012928.R18645">
    <property type="protein sequence ID" value="AALFPA23_012928.P18645"/>
    <property type="gene ID" value="AALFPA23_012928"/>
</dbReference>
<evidence type="ECO:0000256" key="9">
    <source>
        <dbReference type="SAM" id="MobiDB-lite"/>
    </source>
</evidence>
<dbReference type="Gene3D" id="3.90.980.20">
    <property type="match status" value="1"/>
</dbReference>
<dbReference type="Gene3D" id="3.30.40.10">
    <property type="entry name" value="Zinc/RING finger domain, C3HC4 (zinc finger)"/>
    <property type="match status" value="1"/>
</dbReference>
<feature type="compositionally biased region" description="Low complexity" evidence="9">
    <location>
        <begin position="931"/>
        <end position="942"/>
    </location>
</feature>
<feature type="domain" description="PHD-type" evidence="10">
    <location>
        <begin position="214"/>
        <end position="263"/>
    </location>
</feature>
<comment type="subcellular location">
    <subcellularLocation>
        <location evidence="1">Nucleus</location>
    </subcellularLocation>
</comment>
<feature type="compositionally biased region" description="Low complexity" evidence="9">
    <location>
        <begin position="864"/>
        <end position="888"/>
    </location>
</feature>
<evidence type="ECO:0000256" key="3">
    <source>
        <dbReference type="ARBA" id="ARBA00022737"/>
    </source>
</evidence>
<evidence type="ECO:0000256" key="5">
    <source>
        <dbReference type="ARBA" id="ARBA00022833"/>
    </source>
</evidence>
<dbReference type="PANTHER" id="PTHR46174:SF1">
    <property type="entry name" value="CXXC-TYPE ZINC FINGER PROTEIN 1"/>
    <property type="match status" value="1"/>
</dbReference>
<dbReference type="SMART" id="SM00249">
    <property type="entry name" value="PHD"/>
    <property type="match status" value="2"/>
</dbReference>
<evidence type="ECO:0000313" key="12">
    <source>
        <dbReference type="Proteomes" id="UP000069940"/>
    </source>
</evidence>
<evidence type="ECO:0000256" key="1">
    <source>
        <dbReference type="ARBA" id="ARBA00004123"/>
    </source>
</evidence>
<feature type="compositionally biased region" description="Low complexity" evidence="9">
    <location>
        <begin position="837"/>
        <end position="847"/>
    </location>
</feature>
<keyword evidence="7" id="KW-0539">Nucleus</keyword>
<reference evidence="12" key="1">
    <citation type="journal article" date="2015" name="Proc. Natl. Acad. Sci. U.S.A.">
        <title>Genome sequence of the Asian Tiger mosquito, Aedes albopictus, reveals insights into its biology, genetics, and evolution.</title>
        <authorList>
            <person name="Chen X.G."/>
            <person name="Jiang X."/>
            <person name="Gu J."/>
            <person name="Xu M."/>
            <person name="Wu Y."/>
            <person name="Deng Y."/>
            <person name="Zhang C."/>
            <person name="Bonizzoni M."/>
            <person name="Dermauw W."/>
            <person name="Vontas J."/>
            <person name="Armbruster P."/>
            <person name="Huang X."/>
            <person name="Yang Y."/>
            <person name="Zhang H."/>
            <person name="He W."/>
            <person name="Peng H."/>
            <person name="Liu Y."/>
            <person name="Wu K."/>
            <person name="Chen J."/>
            <person name="Lirakis M."/>
            <person name="Topalis P."/>
            <person name="Van Leeuwen T."/>
            <person name="Hall A.B."/>
            <person name="Jiang X."/>
            <person name="Thorpe C."/>
            <person name="Mueller R.L."/>
            <person name="Sun C."/>
            <person name="Waterhouse R.M."/>
            <person name="Yan G."/>
            <person name="Tu Z.J."/>
            <person name="Fang X."/>
            <person name="James A.A."/>
        </authorList>
    </citation>
    <scope>NUCLEOTIDE SEQUENCE [LARGE SCALE GENOMIC DNA]</scope>
    <source>
        <strain evidence="12">Foshan</strain>
    </source>
</reference>
<evidence type="ECO:0000256" key="6">
    <source>
        <dbReference type="ARBA" id="ARBA00022853"/>
    </source>
</evidence>
<feature type="region of interest" description="Disordered" evidence="9">
    <location>
        <begin position="623"/>
        <end position="678"/>
    </location>
</feature>
<keyword evidence="5" id="KW-0862">Zinc</keyword>
<keyword evidence="3" id="KW-0677">Repeat</keyword>
<dbReference type="Proteomes" id="UP000069940">
    <property type="component" value="Unassembled WGS sequence"/>
</dbReference>
<dbReference type="InterPro" id="IPR013083">
    <property type="entry name" value="Znf_RING/FYVE/PHD"/>
</dbReference>
<dbReference type="SUPFAM" id="SSF57903">
    <property type="entry name" value="FYVE/PHD zinc finger"/>
    <property type="match status" value="2"/>
</dbReference>
<keyword evidence="2" id="KW-0479">Metal-binding</keyword>
<dbReference type="InterPro" id="IPR019786">
    <property type="entry name" value="Zinc_finger_PHD-type_CS"/>
</dbReference>
<protein>
    <recommendedName>
        <fullName evidence="10">PHD-type domain-containing protein</fullName>
    </recommendedName>
</protein>
<name>A0ABM1YX64_AEDAL</name>
<dbReference type="InterPro" id="IPR025894">
    <property type="entry name" value="Mtf2_C_dom"/>
</dbReference>
<keyword evidence="12" id="KW-1185">Reference proteome</keyword>
<evidence type="ECO:0000256" key="7">
    <source>
        <dbReference type="ARBA" id="ARBA00023242"/>
    </source>
</evidence>
<proteinExistence type="predicted"/>
<accession>A0ABM1YX64</accession>
<evidence type="ECO:0000256" key="2">
    <source>
        <dbReference type="ARBA" id="ARBA00022723"/>
    </source>
</evidence>
<dbReference type="PROSITE" id="PS01359">
    <property type="entry name" value="ZF_PHD_1"/>
    <property type="match status" value="1"/>
</dbReference>
<evidence type="ECO:0000256" key="8">
    <source>
        <dbReference type="PROSITE-ProRule" id="PRU00146"/>
    </source>
</evidence>
<feature type="compositionally biased region" description="Basic and acidic residues" evidence="9">
    <location>
        <begin position="913"/>
        <end position="924"/>
    </location>
</feature>
<dbReference type="Gene3D" id="2.30.30.140">
    <property type="match status" value="1"/>
</dbReference>
<dbReference type="InterPro" id="IPR011011">
    <property type="entry name" value="Znf_FYVE_PHD"/>
</dbReference>
<evidence type="ECO:0000259" key="10">
    <source>
        <dbReference type="PROSITE" id="PS50016"/>
    </source>
</evidence>
<feature type="region of interest" description="Disordered" evidence="9">
    <location>
        <begin position="514"/>
        <end position="556"/>
    </location>
</feature>
<dbReference type="PROSITE" id="PS50016">
    <property type="entry name" value="ZF_PHD_2"/>
    <property type="match status" value="1"/>
</dbReference>
<feature type="compositionally biased region" description="Pro residues" evidence="9">
    <location>
        <begin position="889"/>
        <end position="900"/>
    </location>
</feature>
<dbReference type="Pfam" id="PF14061">
    <property type="entry name" value="Mtf2_C"/>
    <property type="match status" value="1"/>
</dbReference>
<feature type="compositionally biased region" description="Acidic residues" evidence="9">
    <location>
        <begin position="523"/>
        <end position="535"/>
    </location>
</feature>
<keyword evidence="4 8" id="KW-0863">Zinc-finger</keyword>
<dbReference type="InterPro" id="IPR037869">
    <property type="entry name" value="Spp1/CFP1"/>
</dbReference>
<feature type="compositionally biased region" description="Basic and acidic residues" evidence="9">
    <location>
        <begin position="652"/>
        <end position="661"/>
    </location>
</feature>
<sequence length="1017" mass="109535">MSSMEPHHHRHHPLVTIQSSSLVMQSQQFSALPTGTIMDNTALLSLKPQTSAVCSGNGTPSYHNSESMGLFHTLEKAHAAKQQVIMNEFLNSHLPASIPVAATAAATNGSLSSTTNGKSPPPDQNVPSLCTDIEPDSTTSSLGQLPVTPEKNCGAKFKPQEDVLVEHKDGRFYLGTVIAIGNCQCLVRFNDNTECWSDFRELTKLSGGGEADDAPACVVCKRQQQSEDSVEVCENCGRGYHVKCMDGNFKRNGYWFCRMCASPNGKRKDVRYVCSGVLSESLDPLTDKAQLPYDIDTLTWDPLHRTNVEQNYCYCGDDGDWLREMIQCCRCQQWYHGRCIRSLQYPIFLGDRFYFFICSICNRGHEFVRRLEVSWPDLIHLALYNLIARNGKRFYDVTKAIFPYVEDNWKTLQMSSQMSKLSPNARKEIITQTLANDRNRFKCGSEARKAATMWTLRVNQPPSPPNVLIQPGQIITEHMLTQMSTENRIYRFLPRVALERSLVNDAPSREKMTGVSYCSPLVSEDDASDVSDDPDQGNQEQDNSSDFEAPTGAGIGGGELMAASTAIGAVDHGVGGAGAIIGNNSTGKQQQQQSSSNLTEALFSSNAKDGFQLFGSGVIAAAAAGPSSKPQSDAGSVASGSGNRRAFKSRSKKTESEKSFDIYDSSDDTSRNTLDLIIPPPKDFTGKNNPFHQATAAAVAAATAAAAAASTASNAALATGPGLMKSGGNELKDLMQKANTINNHVSHISSNLINGELRVARIVKRRLSARDIMNGSKSKRRKFRQSSVIGTTITAIAAPASALPTPGQSSSLIASLFSQPLDTNGWTSQIPLSHLLPSASSSGSSTPANCSYQQPQPNSNVPQALPASVLTSAASSSASSSSATTPTSQEPPAPPPPPPTKRNLASHGRRLRQRQERNYNENARRASFTASTTPGSSLPGSPVKNGTTDSNSQVVPAAAAATTASGSDLQSSLNLYFGAAHRILSGERFVIRGRRVSISGKVQYLIEWEGCPATQVM</sequence>
<keyword evidence="6" id="KW-0156">Chromatin regulator</keyword>
<dbReference type="RefSeq" id="XP_019530893.3">
    <property type="nucleotide sequence ID" value="XM_019675348.3"/>
</dbReference>
<evidence type="ECO:0000256" key="4">
    <source>
        <dbReference type="ARBA" id="ARBA00022771"/>
    </source>
</evidence>
<feature type="region of interest" description="Disordered" evidence="9">
    <location>
        <begin position="109"/>
        <end position="145"/>
    </location>
</feature>
<dbReference type="CDD" id="cd15489">
    <property type="entry name" value="PHD_SF"/>
    <property type="match status" value="1"/>
</dbReference>